<keyword evidence="16" id="KW-1185">Reference proteome</keyword>
<evidence type="ECO:0000256" key="3">
    <source>
        <dbReference type="ARBA" id="ARBA00010684"/>
    </source>
</evidence>
<feature type="non-terminal residue" evidence="15">
    <location>
        <position position="1"/>
    </location>
</feature>
<keyword evidence="11" id="KW-0131">Cell cycle</keyword>
<accession>A0A093QD78</accession>
<feature type="non-terminal residue" evidence="15">
    <location>
        <position position="89"/>
    </location>
</feature>
<evidence type="ECO:0000256" key="4">
    <source>
        <dbReference type="ARBA" id="ARBA00022454"/>
    </source>
</evidence>
<dbReference type="OrthoDB" id="193920at2759"/>
<dbReference type="GO" id="GO:0000278">
    <property type="term" value="P:mitotic cell cycle"/>
    <property type="evidence" value="ECO:0007669"/>
    <property type="project" value="TreeGrafter"/>
</dbReference>
<evidence type="ECO:0000256" key="2">
    <source>
        <dbReference type="ARBA" id="ARBA00004629"/>
    </source>
</evidence>
<dbReference type="Proteomes" id="UP000053258">
    <property type="component" value="Unassembled WGS sequence"/>
</dbReference>
<evidence type="ECO:0000256" key="8">
    <source>
        <dbReference type="ARBA" id="ARBA00022776"/>
    </source>
</evidence>
<evidence type="ECO:0000259" key="14">
    <source>
        <dbReference type="Pfam" id="PF16740"/>
    </source>
</evidence>
<evidence type="ECO:0000313" key="16">
    <source>
        <dbReference type="Proteomes" id="UP000053258"/>
    </source>
</evidence>
<comment type="similarity">
    <text evidence="3">Belongs to the SKA2 family.</text>
</comment>
<dbReference type="InterPro" id="IPR042091">
    <property type="entry name" value="Ska2_N"/>
</dbReference>
<keyword evidence="6" id="KW-0132">Cell division</keyword>
<dbReference type="GO" id="GO:0005876">
    <property type="term" value="C:spindle microtubule"/>
    <property type="evidence" value="ECO:0007669"/>
    <property type="project" value="InterPro"/>
</dbReference>
<comment type="subcellular location">
    <subcellularLocation>
        <location evidence="2">Chromosome</location>
        <location evidence="2">Centromere</location>
        <location evidence="2">Kinetochore</location>
    </subcellularLocation>
    <subcellularLocation>
        <location evidence="1">Cytoplasm</location>
        <location evidence="1">Cytoskeleton</location>
        <location evidence="1">Spindle</location>
    </subcellularLocation>
</comment>
<dbReference type="AlphaFoldDB" id="A0A093QD78"/>
<dbReference type="GO" id="GO:0000940">
    <property type="term" value="C:outer kinetochore"/>
    <property type="evidence" value="ECO:0007669"/>
    <property type="project" value="InterPro"/>
</dbReference>
<dbReference type="Pfam" id="PF16740">
    <property type="entry name" value="SKA2"/>
    <property type="match status" value="1"/>
</dbReference>
<protein>
    <recommendedName>
        <fullName evidence="13">Protein FAM33A</fullName>
    </recommendedName>
</protein>
<keyword evidence="7" id="KW-0493">Microtubule</keyword>
<evidence type="ECO:0000256" key="12">
    <source>
        <dbReference type="ARBA" id="ARBA00023328"/>
    </source>
</evidence>
<reference evidence="15 16" key="1">
    <citation type="submission" date="2014-06" db="EMBL/GenBank/DDBJ databases">
        <title>Genome evolution of avian class.</title>
        <authorList>
            <person name="Zhang G."/>
            <person name="Li C."/>
        </authorList>
    </citation>
    <scope>NUCLEOTIDE SEQUENCE [LARGE SCALE GENOMIC DNA]</scope>
    <source>
        <strain evidence="15">BGI_N305</strain>
    </source>
</reference>
<evidence type="ECO:0000256" key="10">
    <source>
        <dbReference type="ARBA" id="ARBA00023212"/>
    </source>
</evidence>
<evidence type="ECO:0000256" key="1">
    <source>
        <dbReference type="ARBA" id="ARBA00004186"/>
    </source>
</evidence>
<gene>
    <name evidence="15" type="ORF">N305_15179</name>
</gene>
<evidence type="ECO:0000256" key="13">
    <source>
        <dbReference type="ARBA" id="ARBA00029651"/>
    </source>
</evidence>
<keyword evidence="12" id="KW-0137">Centromere</keyword>
<keyword evidence="10" id="KW-0206">Cytoskeleton</keyword>
<keyword evidence="9" id="KW-0995">Kinetochore</keyword>
<dbReference type="InterPro" id="IPR026762">
    <property type="entry name" value="Ska2"/>
</dbReference>
<dbReference type="PANTHER" id="PTHR32017:SF3">
    <property type="entry name" value="SPINDLE AND KINETOCHORE-ASSOCIATED PROTEIN 2"/>
    <property type="match status" value="1"/>
</dbReference>
<proteinExistence type="inferred from homology"/>
<dbReference type="GO" id="GO:0008017">
    <property type="term" value="F:microtubule binding"/>
    <property type="evidence" value="ECO:0007669"/>
    <property type="project" value="InterPro"/>
</dbReference>
<evidence type="ECO:0000256" key="9">
    <source>
        <dbReference type="ARBA" id="ARBA00022838"/>
    </source>
</evidence>
<evidence type="ECO:0000256" key="6">
    <source>
        <dbReference type="ARBA" id="ARBA00022618"/>
    </source>
</evidence>
<feature type="domain" description="Ska2 N-terminal" evidence="14">
    <location>
        <begin position="1"/>
        <end position="88"/>
    </location>
</feature>
<evidence type="ECO:0000256" key="11">
    <source>
        <dbReference type="ARBA" id="ARBA00023306"/>
    </source>
</evidence>
<dbReference type="PANTHER" id="PTHR32017">
    <property type="entry name" value="SPINDLE AND KINETOCHORE-ASSOCIATED PROTEIN 2"/>
    <property type="match status" value="1"/>
</dbReference>
<keyword evidence="5" id="KW-0963">Cytoplasm</keyword>
<dbReference type="GO" id="GO:0051301">
    <property type="term" value="P:cell division"/>
    <property type="evidence" value="ECO:0007669"/>
    <property type="project" value="UniProtKB-KW"/>
</dbReference>
<keyword evidence="8" id="KW-0498">Mitosis</keyword>
<name>A0A093QD78_9PASS</name>
<organism evidence="15 16">
    <name type="scientific">Manacus vitellinus</name>
    <name type="common">golden-collared manakin</name>
    <dbReference type="NCBI Taxonomy" id="328815"/>
    <lineage>
        <taxon>Eukaryota</taxon>
        <taxon>Metazoa</taxon>
        <taxon>Chordata</taxon>
        <taxon>Craniata</taxon>
        <taxon>Vertebrata</taxon>
        <taxon>Euteleostomi</taxon>
        <taxon>Archelosauria</taxon>
        <taxon>Archosauria</taxon>
        <taxon>Dinosauria</taxon>
        <taxon>Saurischia</taxon>
        <taxon>Theropoda</taxon>
        <taxon>Coelurosauria</taxon>
        <taxon>Aves</taxon>
        <taxon>Neognathae</taxon>
        <taxon>Neoaves</taxon>
        <taxon>Telluraves</taxon>
        <taxon>Australaves</taxon>
        <taxon>Passeriformes</taxon>
        <taxon>Pipridae</taxon>
        <taxon>Manacus</taxon>
    </lineage>
</organism>
<sequence length="89" mass="10176">FQKAEADLDWIQHRLEYEIMKTFPDDTPPEDNPLAILEGLSAAKARYKALCTRMDRIAREQKEAMKGIQASVENTTKIVQELQQKAGLE</sequence>
<evidence type="ECO:0000313" key="15">
    <source>
        <dbReference type="EMBL" id="KFW86516.1"/>
    </source>
</evidence>
<evidence type="ECO:0000256" key="5">
    <source>
        <dbReference type="ARBA" id="ARBA00022490"/>
    </source>
</evidence>
<keyword evidence="4" id="KW-0158">Chromosome</keyword>
<dbReference type="Gene3D" id="6.10.250.1380">
    <property type="match status" value="1"/>
</dbReference>
<dbReference type="GO" id="GO:0007059">
    <property type="term" value="P:chromosome segregation"/>
    <property type="evidence" value="ECO:0007669"/>
    <property type="project" value="InterPro"/>
</dbReference>
<evidence type="ECO:0000256" key="7">
    <source>
        <dbReference type="ARBA" id="ARBA00022701"/>
    </source>
</evidence>
<dbReference type="EMBL" id="KL672574">
    <property type="protein sequence ID" value="KFW86516.1"/>
    <property type="molecule type" value="Genomic_DNA"/>
</dbReference>
<dbReference type="STRING" id="328815.ENSMVIP00005020241"/>